<feature type="transmembrane region" description="Helical" evidence="14">
    <location>
        <begin position="1339"/>
        <end position="1359"/>
    </location>
</feature>
<dbReference type="CDD" id="cd10962">
    <property type="entry name" value="CE4_GT2-like"/>
    <property type="match status" value="1"/>
</dbReference>
<dbReference type="Pfam" id="PF09835">
    <property type="entry name" value="DUF2062"/>
    <property type="match status" value="1"/>
</dbReference>
<organism evidence="17 18">
    <name type="scientific">Arabidopsis thaliana</name>
    <name type="common">Mouse-ear cress</name>
    <dbReference type="NCBI Taxonomy" id="3702"/>
    <lineage>
        <taxon>Eukaryota</taxon>
        <taxon>Viridiplantae</taxon>
        <taxon>Streptophyta</taxon>
        <taxon>Embryophyta</taxon>
        <taxon>Tracheophyta</taxon>
        <taxon>Spermatophyta</taxon>
        <taxon>Magnoliopsida</taxon>
        <taxon>eudicotyledons</taxon>
        <taxon>Gunneridae</taxon>
        <taxon>Pentapetalae</taxon>
        <taxon>rosids</taxon>
        <taxon>malvids</taxon>
        <taxon>Brassicales</taxon>
        <taxon>Brassicaceae</taxon>
        <taxon>Camelineae</taxon>
        <taxon>Arabidopsis</taxon>
    </lineage>
</organism>
<evidence type="ECO:0000256" key="4">
    <source>
        <dbReference type="ARBA" id="ARBA00021546"/>
    </source>
</evidence>
<dbReference type="PANTHER" id="PTHR34697">
    <property type="entry name" value="PHOSPHATIDYLGLYCEROL LYSYLTRANSFERASE"/>
    <property type="match status" value="1"/>
</dbReference>
<accession>A0A178U595</accession>
<evidence type="ECO:0000313" key="17">
    <source>
        <dbReference type="EMBL" id="OAO89068.1"/>
    </source>
</evidence>
<evidence type="ECO:0000256" key="12">
    <source>
        <dbReference type="ARBA" id="ARBA00031899"/>
    </source>
</evidence>
<feature type="transmembrane region" description="Helical" evidence="14">
    <location>
        <begin position="859"/>
        <end position="879"/>
    </location>
</feature>
<keyword evidence="10 14" id="KW-0472">Membrane</keyword>
<dbReference type="EC" id="2.3.2.3" evidence="3"/>
<dbReference type="PROSITE" id="PS51910">
    <property type="entry name" value="GH18_2"/>
    <property type="match status" value="1"/>
</dbReference>
<protein>
    <recommendedName>
        <fullName evidence="4">Phosphatidylglycerol lysyltransferase</fullName>
        <ecNumber evidence="3">2.3.2.3</ecNumber>
    </recommendedName>
    <alternativeName>
        <fullName evidence="12">Lysylphosphatidylglycerol synthase</fullName>
    </alternativeName>
</protein>
<dbReference type="NCBIfam" id="NF033480">
    <property type="entry name" value="bifunc_MprF"/>
    <property type="match status" value="1"/>
</dbReference>
<dbReference type="SUPFAM" id="SSF53448">
    <property type="entry name" value="Nucleotide-diphospho-sugar transferases"/>
    <property type="match status" value="1"/>
</dbReference>
<dbReference type="Gene3D" id="3.10.50.10">
    <property type="match status" value="1"/>
</dbReference>
<dbReference type="InterPro" id="IPR024320">
    <property type="entry name" value="LPG_synthase_C"/>
</dbReference>
<dbReference type="Proteomes" id="UP000078284">
    <property type="component" value="Unassembled WGS sequence"/>
</dbReference>
<dbReference type="Pfam" id="PF00535">
    <property type="entry name" value="Glycos_transf_2"/>
    <property type="match status" value="1"/>
</dbReference>
<reference evidence="18" key="1">
    <citation type="journal article" date="2016" name="Proc. Natl. Acad. Sci. U.S.A.">
        <title>Chromosome-level assembly of Arabidopsis thaliana Ler reveals the extent of translocation and inversion polymorphisms.</title>
        <authorList>
            <person name="Zapata L."/>
            <person name="Ding J."/>
            <person name="Willing E.M."/>
            <person name="Hartwig B."/>
            <person name="Bezdan D."/>
            <person name="Jiao W.B."/>
            <person name="Patel V."/>
            <person name="Velikkakam James G."/>
            <person name="Koornneef M."/>
            <person name="Ossowski S."/>
            <person name="Schneeberger K."/>
        </authorList>
    </citation>
    <scope>NUCLEOTIDE SEQUENCE [LARGE SCALE GENOMIC DNA]</scope>
    <source>
        <strain evidence="18">cv. Landsberg erecta</strain>
    </source>
</reference>
<dbReference type="Gene3D" id="3.20.20.80">
    <property type="entry name" value="Glycosidases"/>
    <property type="match status" value="1"/>
</dbReference>
<evidence type="ECO:0000256" key="2">
    <source>
        <dbReference type="ARBA" id="ARBA00008627"/>
    </source>
</evidence>
<dbReference type="InterPro" id="IPR051211">
    <property type="entry name" value="PG_lysyltransferase"/>
</dbReference>
<dbReference type="InterPro" id="IPR002509">
    <property type="entry name" value="NODB_dom"/>
</dbReference>
<name>A0A178U595_ARATH</name>
<dbReference type="Pfam" id="PF01522">
    <property type="entry name" value="Polysacc_deac_1"/>
    <property type="match status" value="1"/>
</dbReference>
<dbReference type="GO" id="GO:0005975">
    <property type="term" value="P:carbohydrate metabolic process"/>
    <property type="evidence" value="ECO:0007669"/>
    <property type="project" value="InterPro"/>
</dbReference>
<dbReference type="GO" id="GO:0006629">
    <property type="term" value="P:lipid metabolic process"/>
    <property type="evidence" value="ECO:0007669"/>
    <property type="project" value="UniProtKB-KW"/>
</dbReference>
<feature type="transmembrane region" description="Helical" evidence="14">
    <location>
        <begin position="1261"/>
        <end position="1283"/>
    </location>
</feature>
<comment type="caution">
    <text evidence="17">The sequence shown here is derived from an EMBL/GenBank/DDBJ whole genome shotgun (WGS) entry which is preliminary data.</text>
</comment>
<dbReference type="GO" id="GO:0016810">
    <property type="term" value="F:hydrolase activity, acting on carbon-nitrogen (but not peptide) bonds"/>
    <property type="evidence" value="ECO:0007669"/>
    <property type="project" value="InterPro"/>
</dbReference>
<feature type="transmembrane region" description="Helical" evidence="14">
    <location>
        <begin position="1596"/>
        <end position="1615"/>
    </location>
</feature>
<keyword evidence="11" id="KW-0046">Antibiotic resistance</keyword>
<feature type="transmembrane region" description="Helical" evidence="14">
    <location>
        <begin position="2105"/>
        <end position="2128"/>
    </location>
</feature>
<feature type="transmembrane region" description="Helical" evidence="14">
    <location>
        <begin position="172"/>
        <end position="192"/>
    </location>
</feature>
<feature type="transmembrane region" description="Helical" evidence="14">
    <location>
        <begin position="2134"/>
        <end position="2160"/>
    </location>
</feature>
<feature type="transmembrane region" description="Helical" evidence="14">
    <location>
        <begin position="1295"/>
        <end position="1319"/>
    </location>
</feature>
<dbReference type="InterPro" id="IPR017853">
    <property type="entry name" value="GH"/>
</dbReference>
<proteinExistence type="inferred from homology"/>
<dbReference type="InterPro" id="IPR029070">
    <property type="entry name" value="Chitinase_insertion_sf"/>
</dbReference>
<dbReference type="GO" id="GO:0005886">
    <property type="term" value="C:plasma membrane"/>
    <property type="evidence" value="ECO:0007669"/>
    <property type="project" value="UniProtKB-SubCell"/>
</dbReference>
<dbReference type="SUPFAM" id="SSF51445">
    <property type="entry name" value="(Trans)glycosidases"/>
    <property type="match status" value="1"/>
</dbReference>
<feature type="transmembrane region" description="Helical" evidence="14">
    <location>
        <begin position="1647"/>
        <end position="1664"/>
    </location>
</feature>
<evidence type="ECO:0000256" key="11">
    <source>
        <dbReference type="ARBA" id="ARBA00023251"/>
    </source>
</evidence>
<feature type="transmembrane region" description="Helical" evidence="14">
    <location>
        <begin position="1179"/>
        <end position="1198"/>
    </location>
</feature>
<keyword evidence="9" id="KW-0443">Lipid metabolism</keyword>
<dbReference type="Pfam" id="PF09335">
    <property type="entry name" value="VTT_dom"/>
    <property type="match status" value="1"/>
</dbReference>
<feature type="transmembrane region" description="Helical" evidence="14">
    <location>
        <begin position="2219"/>
        <end position="2240"/>
    </location>
</feature>
<dbReference type="InterPro" id="IPR011583">
    <property type="entry name" value="Chitinase_II/V-like_cat"/>
</dbReference>
<dbReference type="InterPro" id="IPR022791">
    <property type="entry name" value="L-PG_synthase/AglD"/>
</dbReference>
<dbReference type="GO" id="GO:0008061">
    <property type="term" value="F:chitin binding"/>
    <property type="evidence" value="ECO:0007669"/>
    <property type="project" value="InterPro"/>
</dbReference>
<dbReference type="Pfam" id="PF09924">
    <property type="entry name" value="LPG_synthase_C"/>
    <property type="match status" value="1"/>
</dbReference>
<gene>
    <name evidence="17" type="ORF">AXX17_ATUG04840</name>
</gene>
<feature type="transmembrane region" description="Helical" evidence="14">
    <location>
        <begin position="1219"/>
        <end position="1241"/>
    </location>
</feature>
<dbReference type="GO" id="GO:0050071">
    <property type="term" value="F:phosphatidylglycerol lysyltransferase activity"/>
    <property type="evidence" value="ECO:0007669"/>
    <property type="project" value="UniProtKB-EC"/>
</dbReference>
<dbReference type="Gene3D" id="3.20.20.370">
    <property type="entry name" value="Glycoside hydrolase/deacetylase"/>
    <property type="match status" value="1"/>
</dbReference>
<feature type="transmembrane region" description="Helical" evidence="14">
    <location>
        <begin position="1450"/>
        <end position="1476"/>
    </location>
</feature>
<feature type="transmembrane region" description="Helical" evidence="14">
    <location>
        <begin position="121"/>
        <end position="145"/>
    </location>
</feature>
<dbReference type="GO" id="GO:0046677">
    <property type="term" value="P:response to antibiotic"/>
    <property type="evidence" value="ECO:0007669"/>
    <property type="project" value="UniProtKB-KW"/>
</dbReference>
<dbReference type="PANTHER" id="PTHR34697:SF2">
    <property type="entry name" value="PHOSPHATIDYLGLYCEROL LYSYLTRANSFERASE"/>
    <property type="match status" value="1"/>
</dbReference>
<sequence length="2252" mass="252863">MTMSNGVCSMLRRMFTYVVTALFAPVTALRGAAASSLGLLIGMLPLYGARTATILLLSLVFRLNIFALVLGIGVTLLFPILHFLSFSIGQRLAGFEIPFYSPKYLTLEHLADWTPGGRAHLLGAALAGIALGILAFPTFMLIYNLPRRRKEPRRDYVFQDNGGRRWALLRRFSAVVIVVALCVVALFGISIGQTPLLPSLGLGGGAGHSKIRPIAEKLSENTLIQQLKEEDRKHPNFQLGFRKHRLGKSGQVQATPGTQEVYGFYVNWDENSRRSLQQYGQSITTLIPEWLHLKSDFTLDDQTDSDILQIEKNQNKHVEPLINNYVNDKWDAETVHQLLISPERQQTFIRNLLELVKKNGESGINLDFENIKEEDQDLLTTFVQSVSDTFHANGLEVTEDVPADDEAFDYGALAKAADRLIVMMYDEHEENGKPGPIASDNWFEQSLDNLDIPKDKLIVSVGSYGYDWVENSDTPADNMTYGDLMEMARQSHLVIHWDAQSGNPYVRYTEDGDSHLVWFLDAATLFDQLKVVQENGYRGVAVWRLGSEDPSIWKVLGSPKPSTSDMTTVRSPDPVHYTGQGEVLRIISTAQDGSRAFTTDDDGYISNEHYNSYPVPFEVQRFGKPTGKQVVLTFDDGPSGEYTPKILDILDHYGIKGSFFIVGENAEMHPDLIERMYREGHEIGNHTFTHPNVAQTSAWRTRMELNATQRLIQEITGHGMTFFRPPYVADAEPSTPEEILPILRGQDMGYTMVGELIDPEDWAKPGADEITKRVMDELSSGNVILLHDAGGNRTETIEALPHIIENLKSRGYTFTTLSSLIGKTRDETMPKVSGSEAPLLAYDRAVFTWLLNWNHAIQAFFLTAIGIGMARVLFLFLLASRHKRAYRVADTDSTFKPFVSLVIAAYNEENVIVKTIISILGSDYPAFEILVVDDGSSDLTAQVVRTAFAGDERVRVITKPNGGKASAVNVGFREAKGEFIVALDADTLIAPDAITLLIRHFVDDSVAAVSGNVKVGNRRNLLTIWQHIEYVTGFNLERRAFDRLNCITVVPGAIGAWRKTAILAAGGYSEDTLAEDTDLTLTLLRLGYRISYEERAYAYTEAPEEIRSFLKQRYRWTYGTLQCLWKHRRALFNPRQKTLGFVGLPNMWLFQYIYQSVAPVIDLLFVFSLFAGGSRKATLFYFAFFLLDLLVALFAFRLERANPRPLIWLFLQRIVYRQFMTYVILKSMLAAVRGAAAHGFIKEIKPAAALHLMGKLHLEDHAVLLGISLLAIAAMTVYDLLLVRWNGARLSLWTIIRIGWIANTFNNIMGFGGFTGAGLRMIMYRKRSVGGPGLLKSVVYLSLSMLTGLSLLGILLLAGVWPNNGVLHNHLWLLLIVIGLSSYLLLFAGMHLVPRLKNAVGLDDSSDTRLSAAIAAVFASLCEWLAAAVVFWAVAHALHLPLSFSQTTGIYIMAAMAGIASFVPGGLGSFDVVALLGMQSFGIEADQAFAVVLVFRIFYYFIPWALGLALATFEWMPSRDSWNTASQQVLKPAVKRWLTAWNWPGQSALLRDIGGFALAALVFLSGVVLLISSATPGNWHRMHLLEHYITPLTMKGSHQLSMLLGLAMVLVSDGIRLQVRRAYYATLILLASGILFSILKGLDYEEAIFLGFVFLLIWVSKDRFYRKQAIFSPARIIVWASITLVVSVLYFTIGQWTNSTPLHYRAFLNYQRYGIKDDAILRESIVGVTLSWLFLTGRWLLQPRTPAAERPDSRQLARLQQFLSRYQGNFLTHLLYLGDKNLLWSKDGQAVLGFGQRGKTLVALGDPIGDPSSVRQAVADFREYADHYAANAVFYQVKGEHLSLYHEFGYRFFKLGEEAIIPLNSFQLTGRKRADLRAVMNRFEREGYSFTLELPPFSPLLLIELREVSDCWLGQRKEKGFSLGTFSEPYLERAPIALLRDNEGRLAAFASLMPVYDGGQSLSIDLMRYRPEIRGGAMDVLLVHLLLWAKSQGYARFNLGMAPLASVGESVYSHRQERFARWIYLKGNHFYHFQGLRQFKEKYDPIWEPRYLAYPKRISLVKLMLRITRMIAKGTTPALLSYAAAIIILYVFRHELLTYMKNGENSVAVILSLSIVFALFPVLPYKIIIGLAGYAYGVFGGALLCGTGAWIAAMLMYGYVRYFYQQSGQAWLNRHPKLKRWSLQVERRPFRSMLLARMIPLIPQQLVNIYAGLSPHISLSVYATTTALGKIPLMLLYAYAGKYLMPYLLEKF</sequence>
<dbReference type="InterPro" id="IPR001223">
    <property type="entry name" value="Glyco_hydro18_cat"/>
</dbReference>
<evidence type="ECO:0000256" key="3">
    <source>
        <dbReference type="ARBA" id="ARBA00012014"/>
    </source>
</evidence>
<dbReference type="InterPro" id="IPR011330">
    <property type="entry name" value="Glyco_hydro/deAcase_b/a-brl"/>
</dbReference>
<dbReference type="SUPFAM" id="SSF88713">
    <property type="entry name" value="Glycoside hydrolase/deacetylase"/>
    <property type="match status" value="1"/>
</dbReference>
<evidence type="ECO:0000313" key="18">
    <source>
        <dbReference type="Proteomes" id="UP000078284"/>
    </source>
</evidence>
<keyword evidence="8 14" id="KW-1133">Transmembrane helix</keyword>
<dbReference type="InterPro" id="IPR029044">
    <property type="entry name" value="Nucleotide-diphossugar_trans"/>
</dbReference>
<dbReference type="Pfam" id="PF03706">
    <property type="entry name" value="LPG_synthase_TM"/>
    <property type="match status" value="1"/>
</dbReference>
<feature type="domain" description="NodB homology" evidence="15">
    <location>
        <begin position="628"/>
        <end position="815"/>
    </location>
</feature>
<dbReference type="CDD" id="cd06423">
    <property type="entry name" value="CESA_like"/>
    <property type="match status" value="1"/>
</dbReference>
<dbReference type="EMBL" id="LUHQ01000028">
    <property type="protein sequence ID" value="OAO89068.1"/>
    <property type="molecule type" value="Genomic_DNA"/>
</dbReference>
<dbReference type="SMART" id="SM00636">
    <property type="entry name" value="Glyco_18"/>
    <property type="match status" value="1"/>
</dbReference>
<feature type="transmembrane region" description="Helical" evidence="14">
    <location>
        <begin position="1413"/>
        <end position="1438"/>
    </location>
</feature>
<dbReference type="Pfam" id="PF00704">
    <property type="entry name" value="Glyco_hydro_18"/>
    <property type="match status" value="1"/>
</dbReference>
<dbReference type="InterPro" id="IPR001173">
    <property type="entry name" value="Glyco_trans_2-like"/>
</dbReference>
<feature type="transmembrane region" description="Helical" evidence="14">
    <location>
        <begin position="1556"/>
        <end position="1576"/>
    </location>
</feature>
<feature type="transmembrane region" description="Helical" evidence="14">
    <location>
        <begin position="68"/>
        <end position="88"/>
    </location>
</feature>
<feature type="transmembrane region" description="Helical" evidence="14">
    <location>
        <begin position="44"/>
        <end position="61"/>
    </location>
</feature>
<evidence type="ECO:0000256" key="6">
    <source>
        <dbReference type="ARBA" id="ARBA00022679"/>
    </source>
</evidence>
<comment type="catalytic activity">
    <reaction evidence="13">
        <text>L-lysyl-tRNA(Lys) + a 1,2-diacyl-sn-glycero-3-phospho-(1'-sn-glycerol) = a 1,2-diacyl-sn-glycero-3-phospho-1'-(3'-O-L-lysyl)-sn-glycerol + tRNA(Lys)</text>
        <dbReference type="Rhea" id="RHEA:10668"/>
        <dbReference type="Rhea" id="RHEA-COMP:9696"/>
        <dbReference type="Rhea" id="RHEA-COMP:9697"/>
        <dbReference type="ChEBI" id="CHEBI:64716"/>
        <dbReference type="ChEBI" id="CHEBI:75792"/>
        <dbReference type="ChEBI" id="CHEBI:78442"/>
        <dbReference type="ChEBI" id="CHEBI:78529"/>
        <dbReference type="EC" id="2.3.2.3"/>
    </reaction>
</comment>
<evidence type="ECO:0000256" key="14">
    <source>
        <dbReference type="SAM" id="Phobius"/>
    </source>
</evidence>
<evidence type="ECO:0000256" key="10">
    <source>
        <dbReference type="ARBA" id="ARBA00023136"/>
    </source>
</evidence>
<feature type="transmembrane region" description="Helical" evidence="14">
    <location>
        <begin position="1488"/>
        <end position="1513"/>
    </location>
</feature>
<keyword evidence="5" id="KW-1003">Cell membrane</keyword>
<evidence type="ECO:0000259" key="15">
    <source>
        <dbReference type="PROSITE" id="PS51677"/>
    </source>
</evidence>
<evidence type="ECO:0000256" key="13">
    <source>
        <dbReference type="ARBA" id="ARBA00047540"/>
    </source>
</evidence>
<evidence type="ECO:0000256" key="9">
    <source>
        <dbReference type="ARBA" id="ARBA00023098"/>
    </source>
</evidence>
<evidence type="ECO:0000256" key="1">
    <source>
        <dbReference type="ARBA" id="ARBA00004651"/>
    </source>
</evidence>
<dbReference type="InterPro" id="IPR018639">
    <property type="entry name" value="DUF2062"/>
</dbReference>
<evidence type="ECO:0000256" key="7">
    <source>
        <dbReference type="ARBA" id="ARBA00022692"/>
    </source>
</evidence>
<comment type="similarity">
    <text evidence="2">Belongs to the LPG synthase family.</text>
</comment>
<comment type="subcellular location">
    <subcellularLocation>
        <location evidence="1">Cell membrane</location>
        <topology evidence="1">Multi-pass membrane protein</topology>
    </subcellularLocation>
</comment>
<evidence type="ECO:0000256" key="5">
    <source>
        <dbReference type="ARBA" id="ARBA00022475"/>
    </source>
</evidence>
<dbReference type="PROSITE" id="PS51677">
    <property type="entry name" value="NODB"/>
    <property type="match status" value="1"/>
</dbReference>
<dbReference type="InterPro" id="IPR016181">
    <property type="entry name" value="Acyl_CoA_acyltransferase"/>
</dbReference>
<evidence type="ECO:0000256" key="8">
    <source>
        <dbReference type="ARBA" id="ARBA00022989"/>
    </source>
</evidence>
<feature type="transmembrane region" description="Helical" evidence="14">
    <location>
        <begin position="2074"/>
        <end position="2093"/>
    </location>
</feature>
<feature type="transmembrane region" description="Helical" evidence="14">
    <location>
        <begin position="1622"/>
        <end position="1641"/>
    </location>
</feature>
<feature type="transmembrane region" description="Helical" evidence="14">
    <location>
        <begin position="1676"/>
        <end position="1696"/>
    </location>
</feature>
<keyword evidence="7 14" id="KW-0812">Transmembrane</keyword>
<keyword evidence="6" id="KW-0808">Transferase</keyword>
<evidence type="ECO:0000259" key="16">
    <source>
        <dbReference type="PROSITE" id="PS51910"/>
    </source>
</evidence>
<feature type="domain" description="GH18" evidence="16">
    <location>
        <begin position="259"/>
        <end position="563"/>
    </location>
</feature>
<feature type="transmembrane region" description="Helical" evidence="14">
    <location>
        <begin position="1371"/>
        <end position="1393"/>
    </location>
</feature>
<dbReference type="SUPFAM" id="SSF55729">
    <property type="entry name" value="Acyl-CoA N-acyltransferases (Nat)"/>
    <property type="match status" value="1"/>
</dbReference>
<dbReference type="Gene3D" id="3.90.550.10">
    <property type="entry name" value="Spore Coat Polysaccharide Biosynthesis Protein SpsA, Chain A"/>
    <property type="match status" value="1"/>
</dbReference>
<dbReference type="InterPro" id="IPR032816">
    <property type="entry name" value="VTT_dom"/>
</dbReference>